<protein>
    <recommendedName>
        <fullName evidence="7">TLC domain-containing protein</fullName>
    </recommendedName>
</protein>
<organism evidence="8 9">
    <name type="scientific">Capsella rubella</name>
    <dbReference type="NCBI Taxonomy" id="81985"/>
    <lineage>
        <taxon>Eukaryota</taxon>
        <taxon>Viridiplantae</taxon>
        <taxon>Streptophyta</taxon>
        <taxon>Embryophyta</taxon>
        <taxon>Tracheophyta</taxon>
        <taxon>Spermatophyta</taxon>
        <taxon>Magnoliopsida</taxon>
        <taxon>eudicotyledons</taxon>
        <taxon>Gunneridae</taxon>
        <taxon>Pentapetalae</taxon>
        <taxon>rosids</taxon>
        <taxon>malvids</taxon>
        <taxon>Brassicales</taxon>
        <taxon>Brassicaceae</taxon>
        <taxon>Camelineae</taxon>
        <taxon>Capsella</taxon>
    </lineage>
</organism>
<evidence type="ECO:0000313" key="8">
    <source>
        <dbReference type="EMBL" id="EOA19305.1"/>
    </source>
</evidence>
<evidence type="ECO:0000259" key="7">
    <source>
        <dbReference type="PROSITE" id="PS50922"/>
    </source>
</evidence>
<dbReference type="eggNOG" id="KOG4561">
    <property type="taxonomic scope" value="Eukaryota"/>
</dbReference>
<keyword evidence="9" id="KW-1185">Reference proteome</keyword>
<evidence type="ECO:0000256" key="3">
    <source>
        <dbReference type="ARBA" id="ARBA00022989"/>
    </source>
</evidence>
<evidence type="ECO:0000256" key="6">
    <source>
        <dbReference type="SAM" id="Phobius"/>
    </source>
</evidence>
<keyword evidence="3 6" id="KW-1133">Transmembrane helix</keyword>
<feature type="domain" description="TLC" evidence="7">
    <location>
        <begin position="1"/>
        <end position="73"/>
    </location>
</feature>
<accession>R0H3N4</accession>
<dbReference type="Pfam" id="PF03798">
    <property type="entry name" value="TRAM_LAG1_CLN8"/>
    <property type="match status" value="1"/>
</dbReference>
<feature type="transmembrane region" description="Helical" evidence="6">
    <location>
        <begin position="53"/>
        <end position="72"/>
    </location>
</feature>
<dbReference type="Proteomes" id="UP000029121">
    <property type="component" value="Unassembled WGS sequence"/>
</dbReference>
<dbReference type="InterPro" id="IPR006634">
    <property type="entry name" value="TLC-dom"/>
</dbReference>
<evidence type="ECO:0000256" key="1">
    <source>
        <dbReference type="ARBA" id="ARBA00004141"/>
    </source>
</evidence>
<dbReference type="AlphaFoldDB" id="R0H3N4"/>
<feature type="transmembrane region" description="Helical" evidence="6">
    <location>
        <begin position="20"/>
        <end position="41"/>
    </location>
</feature>
<comment type="subcellular location">
    <subcellularLocation>
        <location evidence="1">Membrane</location>
        <topology evidence="1">Multi-pass membrane protein</topology>
    </subcellularLocation>
</comment>
<name>R0H3N4_9BRAS</name>
<evidence type="ECO:0000313" key="9">
    <source>
        <dbReference type="Proteomes" id="UP000029121"/>
    </source>
</evidence>
<sequence>MSLNVKGGSSNTSYTLKGIALFLGWLVGRILLFIYFFVHMYLHFHQVKQVFPLGYYSLLTIPPALAVMNLIWF</sequence>
<gene>
    <name evidence="8" type="ORF">CARUB_v10002501mg</name>
</gene>
<evidence type="ECO:0000256" key="4">
    <source>
        <dbReference type="ARBA" id="ARBA00023136"/>
    </source>
</evidence>
<keyword evidence="2 5" id="KW-0812">Transmembrane</keyword>
<dbReference type="EMBL" id="KB870810">
    <property type="protein sequence ID" value="EOA19305.1"/>
    <property type="molecule type" value="Genomic_DNA"/>
</dbReference>
<dbReference type="GO" id="GO:0016020">
    <property type="term" value="C:membrane"/>
    <property type="evidence" value="ECO:0007669"/>
    <property type="project" value="UniProtKB-SubCell"/>
</dbReference>
<evidence type="ECO:0000256" key="2">
    <source>
        <dbReference type="ARBA" id="ARBA00022692"/>
    </source>
</evidence>
<keyword evidence="4 5" id="KW-0472">Membrane</keyword>
<reference evidence="9" key="1">
    <citation type="journal article" date="2013" name="Nat. Genet.">
        <title>The Capsella rubella genome and the genomic consequences of rapid mating system evolution.</title>
        <authorList>
            <person name="Slotte T."/>
            <person name="Hazzouri K.M."/>
            <person name="Agren J.A."/>
            <person name="Koenig D."/>
            <person name="Maumus F."/>
            <person name="Guo Y.L."/>
            <person name="Steige K."/>
            <person name="Platts A.E."/>
            <person name="Escobar J.S."/>
            <person name="Newman L.K."/>
            <person name="Wang W."/>
            <person name="Mandakova T."/>
            <person name="Vello E."/>
            <person name="Smith L.M."/>
            <person name="Henz S.R."/>
            <person name="Steffen J."/>
            <person name="Takuno S."/>
            <person name="Brandvain Y."/>
            <person name="Coop G."/>
            <person name="Andolfatto P."/>
            <person name="Hu T.T."/>
            <person name="Blanchette M."/>
            <person name="Clark R.M."/>
            <person name="Quesneville H."/>
            <person name="Nordborg M."/>
            <person name="Gaut B.S."/>
            <person name="Lysak M.A."/>
            <person name="Jenkins J."/>
            <person name="Grimwood J."/>
            <person name="Chapman J."/>
            <person name="Prochnik S."/>
            <person name="Shu S."/>
            <person name="Rokhsar D."/>
            <person name="Schmutz J."/>
            <person name="Weigel D."/>
            <person name="Wright S.I."/>
        </authorList>
    </citation>
    <scope>NUCLEOTIDE SEQUENCE [LARGE SCALE GENOMIC DNA]</scope>
    <source>
        <strain evidence="9">cv. Monte Gargano</strain>
    </source>
</reference>
<dbReference type="STRING" id="81985.R0H3N4"/>
<dbReference type="PROSITE" id="PS50922">
    <property type="entry name" value="TLC"/>
    <property type="match status" value="1"/>
</dbReference>
<proteinExistence type="predicted"/>
<evidence type="ECO:0000256" key="5">
    <source>
        <dbReference type="PROSITE-ProRule" id="PRU00205"/>
    </source>
</evidence>